<comment type="caution">
    <text evidence="3">The sequence shown here is derived from an EMBL/GenBank/DDBJ whole genome shotgun (WGS) entry which is preliminary data.</text>
</comment>
<feature type="compositionally biased region" description="Basic and acidic residues" evidence="2">
    <location>
        <begin position="276"/>
        <end position="286"/>
    </location>
</feature>
<name>A0A9N7MSZ3_STRHE</name>
<feature type="compositionally biased region" description="Polar residues" evidence="2">
    <location>
        <begin position="131"/>
        <end position="141"/>
    </location>
</feature>
<feature type="compositionally biased region" description="Low complexity" evidence="2">
    <location>
        <begin position="113"/>
        <end position="129"/>
    </location>
</feature>
<organism evidence="3 4">
    <name type="scientific">Striga hermonthica</name>
    <name type="common">Purple witchweed</name>
    <name type="synonym">Buchnera hermonthica</name>
    <dbReference type="NCBI Taxonomy" id="68872"/>
    <lineage>
        <taxon>Eukaryota</taxon>
        <taxon>Viridiplantae</taxon>
        <taxon>Streptophyta</taxon>
        <taxon>Embryophyta</taxon>
        <taxon>Tracheophyta</taxon>
        <taxon>Spermatophyta</taxon>
        <taxon>Magnoliopsida</taxon>
        <taxon>eudicotyledons</taxon>
        <taxon>Gunneridae</taxon>
        <taxon>Pentapetalae</taxon>
        <taxon>asterids</taxon>
        <taxon>lamiids</taxon>
        <taxon>Lamiales</taxon>
        <taxon>Orobanchaceae</taxon>
        <taxon>Buchnereae</taxon>
        <taxon>Striga</taxon>
    </lineage>
</organism>
<dbReference type="PANTHER" id="PTHR33701">
    <property type="entry name" value="TRANSMEMBRANE PROTEIN"/>
    <property type="match status" value="1"/>
</dbReference>
<feature type="compositionally biased region" description="Basic and acidic residues" evidence="2">
    <location>
        <begin position="330"/>
        <end position="348"/>
    </location>
</feature>
<feature type="coiled-coil region" evidence="1">
    <location>
        <begin position="23"/>
        <end position="57"/>
    </location>
</feature>
<dbReference type="AlphaFoldDB" id="A0A9N7MSZ3"/>
<feature type="region of interest" description="Disordered" evidence="2">
    <location>
        <begin position="255"/>
        <end position="367"/>
    </location>
</feature>
<feature type="compositionally biased region" description="Basic and acidic residues" evidence="2">
    <location>
        <begin position="142"/>
        <end position="152"/>
    </location>
</feature>
<dbReference type="PANTHER" id="PTHR33701:SF3">
    <property type="entry name" value="TRANSCRIPTIONAL REGULATOR ATRX"/>
    <property type="match status" value="1"/>
</dbReference>
<evidence type="ECO:0000313" key="4">
    <source>
        <dbReference type="Proteomes" id="UP001153555"/>
    </source>
</evidence>
<keyword evidence="4" id="KW-1185">Reference proteome</keyword>
<evidence type="ECO:0000256" key="1">
    <source>
        <dbReference type="SAM" id="Coils"/>
    </source>
</evidence>
<feature type="compositionally biased region" description="Low complexity" evidence="2">
    <location>
        <begin position="312"/>
        <end position="329"/>
    </location>
</feature>
<proteinExistence type="predicted"/>
<gene>
    <name evidence="3" type="ORF">SHERM_14704</name>
</gene>
<dbReference type="OrthoDB" id="1939754at2759"/>
<dbReference type="EMBL" id="CACSLK010012206">
    <property type="protein sequence ID" value="CAA0814411.1"/>
    <property type="molecule type" value="Genomic_DNA"/>
</dbReference>
<evidence type="ECO:0000313" key="3">
    <source>
        <dbReference type="EMBL" id="CAA0814411.1"/>
    </source>
</evidence>
<reference evidence="3" key="1">
    <citation type="submission" date="2019-12" db="EMBL/GenBank/DDBJ databases">
        <authorList>
            <person name="Scholes J."/>
        </authorList>
    </citation>
    <scope>NUCLEOTIDE SEQUENCE</scope>
</reference>
<keyword evidence="1" id="KW-0175">Coiled coil</keyword>
<evidence type="ECO:0000256" key="2">
    <source>
        <dbReference type="SAM" id="MobiDB-lite"/>
    </source>
</evidence>
<feature type="compositionally biased region" description="Basic and acidic residues" evidence="2">
    <location>
        <begin position="212"/>
        <end position="230"/>
    </location>
</feature>
<feature type="region of interest" description="Disordered" evidence="2">
    <location>
        <begin position="72"/>
        <end position="232"/>
    </location>
</feature>
<feature type="compositionally biased region" description="Polar residues" evidence="2">
    <location>
        <begin position="95"/>
        <end position="104"/>
    </location>
</feature>
<dbReference type="Proteomes" id="UP001153555">
    <property type="component" value="Unassembled WGS sequence"/>
</dbReference>
<feature type="compositionally biased region" description="Polar residues" evidence="2">
    <location>
        <begin position="298"/>
        <end position="311"/>
    </location>
</feature>
<accession>A0A9N7MSZ3</accession>
<sequence length="565" mass="63725">MEESNEMTIEFLRARLLSERSVSKSAKQRADELAKRVTELEEQLKFVSLQRKKAEKATEDVAILENHGISDMSENFDSCSEEEENLHDFELRNGSPMTKVTSTDTKPRKFENEASSSSEIESSPSTGRSLSWRSTKDSQNSLEKKKYIDSVRRRASFASNSPSARRVGKSCRRIRHRETRSAQESQNNCTQKSECSVDASDGSNSEFVVLRESPEYENKKIPSKSTKLEMESALQHQAQLIGRYEEEERAQIKWEEKYRENNSGTQDSGDPGTHSDVTEERYEMKSPDPPSKPDSVTKESPTSKSSPVENCSSAIKASESSASEFSFPASKEKIDERDIPRKKPEAPEHSLQQHPPVGRTTAPDPNRISPQLELAVLPQGDQSNNLSSVLEALEKAKLSLNEKLNNNSVAPPPQRTPYPMIANKSDESFQIPFRTPELFRLPTDYQFETGAGPSFSNYLPNNSFLDSRSAFYNDLLLTTPYRPFSQEMNRSGQSEGQQISLSNRTINHDRYTNPSYPFVPDIMLRVPLNDEGISRAFPSSSSESGLPSVMRISSYDQDFRPNMYS</sequence>
<protein>
    <submittedName>
        <fullName evidence="3">Uncharacterized protein</fullName>
    </submittedName>
</protein>
<feature type="compositionally biased region" description="Polar residues" evidence="2">
    <location>
        <begin position="182"/>
        <end position="194"/>
    </location>
</feature>
<feature type="compositionally biased region" description="Basic residues" evidence="2">
    <location>
        <begin position="166"/>
        <end position="178"/>
    </location>
</feature>